<gene>
    <name evidence="1" type="ORF">ACFSJ0_59070</name>
</gene>
<accession>A0ABW4GX24</accession>
<dbReference type="Proteomes" id="UP001597097">
    <property type="component" value="Unassembled WGS sequence"/>
</dbReference>
<proteinExistence type="predicted"/>
<keyword evidence="2" id="KW-1185">Reference proteome</keyword>
<evidence type="ECO:0000313" key="2">
    <source>
        <dbReference type="Proteomes" id="UP001597097"/>
    </source>
</evidence>
<sequence length="71" mass="8195">MATWRGPDGIEVEVVVLDKRPCLRVTQVVNDRRFYEADCFNLHQLAEYVDLADLCEVIAFPDGSASRRLRR</sequence>
<dbReference type="RefSeq" id="WP_219536555.1">
    <property type="nucleotide sequence ID" value="NZ_JAHKRM010000031.1"/>
</dbReference>
<evidence type="ECO:0000313" key="1">
    <source>
        <dbReference type="EMBL" id="MFD1547038.1"/>
    </source>
</evidence>
<dbReference type="EMBL" id="JBHUCM010000070">
    <property type="protein sequence ID" value="MFD1547038.1"/>
    <property type="molecule type" value="Genomic_DNA"/>
</dbReference>
<organism evidence="1 2">
    <name type="scientific">Nonomuraea guangzhouensis</name>
    <dbReference type="NCBI Taxonomy" id="1291555"/>
    <lineage>
        <taxon>Bacteria</taxon>
        <taxon>Bacillati</taxon>
        <taxon>Actinomycetota</taxon>
        <taxon>Actinomycetes</taxon>
        <taxon>Streptosporangiales</taxon>
        <taxon>Streptosporangiaceae</taxon>
        <taxon>Nonomuraea</taxon>
    </lineage>
</organism>
<name>A0ABW4GX24_9ACTN</name>
<protein>
    <submittedName>
        <fullName evidence="1">Transposase</fullName>
    </submittedName>
</protein>
<comment type="caution">
    <text evidence="1">The sequence shown here is derived from an EMBL/GenBank/DDBJ whole genome shotgun (WGS) entry which is preliminary data.</text>
</comment>
<reference evidence="2" key="1">
    <citation type="journal article" date="2019" name="Int. J. Syst. Evol. Microbiol.">
        <title>The Global Catalogue of Microorganisms (GCM) 10K type strain sequencing project: providing services to taxonomists for standard genome sequencing and annotation.</title>
        <authorList>
            <consortium name="The Broad Institute Genomics Platform"/>
            <consortium name="The Broad Institute Genome Sequencing Center for Infectious Disease"/>
            <person name="Wu L."/>
            <person name="Ma J."/>
        </authorList>
    </citation>
    <scope>NUCLEOTIDE SEQUENCE [LARGE SCALE GENOMIC DNA]</scope>
    <source>
        <strain evidence="2">CGMCC 1.15399</strain>
    </source>
</reference>